<organism evidence="1 2">
    <name type="scientific">Coprinellus micaceus</name>
    <name type="common">Glistening ink-cap mushroom</name>
    <name type="synonym">Coprinus micaceus</name>
    <dbReference type="NCBI Taxonomy" id="71717"/>
    <lineage>
        <taxon>Eukaryota</taxon>
        <taxon>Fungi</taxon>
        <taxon>Dikarya</taxon>
        <taxon>Basidiomycota</taxon>
        <taxon>Agaricomycotina</taxon>
        <taxon>Agaricomycetes</taxon>
        <taxon>Agaricomycetidae</taxon>
        <taxon>Agaricales</taxon>
        <taxon>Agaricineae</taxon>
        <taxon>Psathyrellaceae</taxon>
        <taxon>Coprinellus</taxon>
    </lineage>
</organism>
<dbReference type="EMBL" id="QPFP01000008">
    <property type="protein sequence ID" value="TEB34849.1"/>
    <property type="molecule type" value="Genomic_DNA"/>
</dbReference>
<evidence type="ECO:0000313" key="1">
    <source>
        <dbReference type="EMBL" id="TEB34849.1"/>
    </source>
</evidence>
<accession>A0A4Y7TMT5</accession>
<evidence type="ECO:0000313" key="2">
    <source>
        <dbReference type="Proteomes" id="UP000298030"/>
    </source>
</evidence>
<gene>
    <name evidence="1" type="ORF">FA13DRAFT_1788473</name>
</gene>
<name>A0A4Y7TMT5_COPMI</name>
<dbReference type="Proteomes" id="UP000298030">
    <property type="component" value="Unassembled WGS sequence"/>
</dbReference>
<protein>
    <submittedName>
        <fullName evidence="1">Uncharacterized protein</fullName>
    </submittedName>
</protein>
<sequence>MKVNAPVLWNILNEAPFTSTVNTEDNKKGVYTSLIALLKELYAYPYQVILMSMSILCCRRSHHSNLLAKILAVYLKFCGVSAKGFDTLHMLGLVMSHKWACDVVSRMSQQAMDEVLRKMDEFPWIISYDNVNIPFRVFSQCVDNQSQLGHGTAAMVYIQRSAAPLLEGINQLLKEQRAKGVKKLLTAIEIMNLEAKSHA</sequence>
<proteinExistence type="predicted"/>
<dbReference type="STRING" id="71717.A0A4Y7TMT5"/>
<keyword evidence="2" id="KW-1185">Reference proteome</keyword>
<dbReference type="AlphaFoldDB" id="A0A4Y7TMT5"/>
<comment type="caution">
    <text evidence="1">The sequence shown here is derived from an EMBL/GenBank/DDBJ whole genome shotgun (WGS) entry which is preliminary data.</text>
</comment>
<reference evidence="1 2" key="1">
    <citation type="journal article" date="2019" name="Nat. Ecol. Evol.">
        <title>Megaphylogeny resolves global patterns of mushroom evolution.</title>
        <authorList>
            <person name="Varga T."/>
            <person name="Krizsan K."/>
            <person name="Foldi C."/>
            <person name="Dima B."/>
            <person name="Sanchez-Garcia M."/>
            <person name="Sanchez-Ramirez S."/>
            <person name="Szollosi G.J."/>
            <person name="Szarkandi J.G."/>
            <person name="Papp V."/>
            <person name="Albert L."/>
            <person name="Andreopoulos W."/>
            <person name="Angelini C."/>
            <person name="Antonin V."/>
            <person name="Barry K.W."/>
            <person name="Bougher N.L."/>
            <person name="Buchanan P."/>
            <person name="Buyck B."/>
            <person name="Bense V."/>
            <person name="Catcheside P."/>
            <person name="Chovatia M."/>
            <person name="Cooper J."/>
            <person name="Damon W."/>
            <person name="Desjardin D."/>
            <person name="Finy P."/>
            <person name="Geml J."/>
            <person name="Haridas S."/>
            <person name="Hughes K."/>
            <person name="Justo A."/>
            <person name="Karasinski D."/>
            <person name="Kautmanova I."/>
            <person name="Kiss B."/>
            <person name="Kocsube S."/>
            <person name="Kotiranta H."/>
            <person name="LaButti K.M."/>
            <person name="Lechner B.E."/>
            <person name="Liimatainen K."/>
            <person name="Lipzen A."/>
            <person name="Lukacs Z."/>
            <person name="Mihaltcheva S."/>
            <person name="Morgado L.N."/>
            <person name="Niskanen T."/>
            <person name="Noordeloos M.E."/>
            <person name="Ohm R.A."/>
            <person name="Ortiz-Santana B."/>
            <person name="Ovrebo C."/>
            <person name="Racz N."/>
            <person name="Riley R."/>
            <person name="Savchenko A."/>
            <person name="Shiryaev A."/>
            <person name="Soop K."/>
            <person name="Spirin V."/>
            <person name="Szebenyi C."/>
            <person name="Tomsovsky M."/>
            <person name="Tulloss R.E."/>
            <person name="Uehling J."/>
            <person name="Grigoriev I.V."/>
            <person name="Vagvolgyi C."/>
            <person name="Papp T."/>
            <person name="Martin F.M."/>
            <person name="Miettinen O."/>
            <person name="Hibbett D.S."/>
            <person name="Nagy L.G."/>
        </authorList>
    </citation>
    <scope>NUCLEOTIDE SEQUENCE [LARGE SCALE GENOMIC DNA]</scope>
    <source>
        <strain evidence="1 2">FP101781</strain>
    </source>
</reference>
<dbReference type="OrthoDB" id="3251235at2759"/>